<sequence>MESSKWPNSVNDVVYQKSQFSVVGRSDFLTKTIPDSVISYANDVLNNANRLLATNVMSFRSAQTDKTWGTRTYAGTYGGNDFYS</sequence>
<dbReference type="Gene3D" id="1.10.10.2520">
    <property type="entry name" value="Cell wall hydrolase SleB, domain 1"/>
    <property type="match status" value="1"/>
</dbReference>
<dbReference type="Pfam" id="PF07486">
    <property type="entry name" value="Hydrolase_2"/>
    <property type="match status" value="1"/>
</dbReference>
<organism evidence="2">
    <name type="scientific">bioreactor metagenome</name>
    <dbReference type="NCBI Taxonomy" id="1076179"/>
    <lineage>
        <taxon>unclassified sequences</taxon>
        <taxon>metagenomes</taxon>
        <taxon>ecological metagenomes</taxon>
    </lineage>
</organism>
<dbReference type="InterPro" id="IPR011105">
    <property type="entry name" value="Cell_wall_hydrolase_SleB"/>
</dbReference>
<gene>
    <name evidence="2" type="ORF">SDC9_169897</name>
</gene>
<reference evidence="2" key="1">
    <citation type="submission" date="2019-08" db="EMBL/GenBank/DDBJ databases">
        <authorList>
            <person name="Kucharzyk K."/>
            <person name="Murdoch R.W."/>
            <person name="Higgins S."/>
            <person name="Loffler F."/>
        </authorList>
    </citation>
    <scope>NUCLEOTIDE SEQUENCE</scope>
</reference>
<accession>A0A645GEU8</accession>
<comment type="caution">
    <text evidence="2">The sequence shown here is derived from an EMBL/GenBank/DDBJ whole genome shotgun (WGS) entry which is preliminary data.</text>
</comment>
<dbReference type="EMBL" id="VSSQ01070760">
    <property type="protein sequence ID" value="MPN22514.1"/>
    <property type="molecule type" value="Genomic_DNA"/>
</dbReference>
<evidence type="ECO:0000259" key="1">
    <source>
        <dbReference type="Pfam" id="PF07486"/>
    </source>
</evidence>
<proteinExistence type="predicted"/>
<dbReference type="GO" id="GO:0016787">
    <property type="term" value="F:hydrolase activity"/>
    <property type="evidence" value="ECO:0007669"/>
    <property type="project" value="InterPro"/>
</dbReference>
<name>A0A645GEU8_9ZZZZ</name>
<dbReference type="InterPro" id="IPR042047">
    <property type="entry name" value="SleB_dom1"/>
</dbReference>
<protein>
    <recommendedName>
        <fullName evidence="1">Cell wall hydrolase SleB domain-containing protein</fullName>
    </recommendedName>
</protein>
<dbReference type="AlphaFoldDB" id="A0A645GEU8"/>
<feature type="domain" description="Cell wall hydrolase SleB" evidence="1">
    <location>
        <begin position="2"/>
        <end position="83"/>
    </location>
</feature>
<evidence type="ECO:0000313" key="2">
    <source>
        <dbReference type="EMBL" id="MPN22514.1"/>
    </source>
</evidence>